<proteinExistence type="predicted"/>
<evidence type="ECO:0000313" key="2">
    <source>
        <dbReference type="EMBL" id="KAK4099288.1"/>
    </source>
</evidence>
<reference evidence="2" key="1">
    <citation type="journal article" date="2023" name="Mol. Phylogenet. Evol.">
        <title>Genome-scale phylogeny and comparative genomics of the fungal order Sordariales.</title>
        <authorList>
            <person name="Hensen N."/>
            <person name="Bonometti L."/>
            <person name="Westerberg I."/>
            <person name="Brannstrom I.O."/>
            <person name="Guillou S."/>
            <person name="Cros-Aarteil S."/>
            <person name="Calhoun S."/>
            <person name="Haridas S."/>
            <person name="Kuo A."/>
            <person name="Mondo S."/>
            <person name="Pangilinan J."/>
            <person name="Riley R."/>
            <person name="LaButti K."/>
            <person name="Andreopoulos B."/>
            <person name="Lipzen A."/>
            <person name="Chen C."/>
            <person name="Yan M."/>
            <person name="Daum C."/>
            <person name="Ng V."/>
            <person name="Clum A."/>
            <person name="Steindorff A."/>
            <person name="Ohm R.A."/>
            <person name="Martin F."/>
            <person name="Silar P."/>
            <person name="Natvig D.O."/>
            <person name="Lalanne C."/>
            <person name="Gautier V."/>
            <person name="Ament-Velasquez S.L."/>
            <person name="Kruys A."/>
            <person name="Hutchinson M.I."/>
            <person name="Powell A.J."/>
            <person name="Barry K."/>
            <person name="Miller A.N."/>
            <person name="Grigoriev I.V."/>
            <person name="Debuchy R."/>
            <person name="Gladieux P."/>
            <person name="Hiltunen Thoren M."/>
            <person name="Johannesson H."/>
        </authorList>
    </citation>
    <scope>NUCLEOTIDE SEQUENCE</scope>
    <source>
        <strain evidence="2">CBS 757.83</strain>
    </source>
</reference>
<feature type="non-terminal residue" evidence="2">
    <location>
        <position position="1"/>
    </location>
</feature>
<sequence>RSRHSCPPDLSGPSLATRGEGVHLLNCSPGPDRDPGGSKVPPPKTWVSLVVYCANDSDCSNPSYKPSPDNVCVKYSTTYNGQSNIWKGGSQSCTFPSGVSFSWNIRSDAQSQPNYANVGSGSNNYRSFAGFKDD</sequence>
<name>A0AAN6PWU4_9PEZI</name>
<dbReference type="EMBL" id="MU863650">
    <property type="protein sequence ID" value="KAK4099288.1"/>
    <property type="molecule type" value="Genomic_DNA"/>
</dbReference>
<comment type="caution">
    <text evidence="2">The sequence shown here is derived from an EMBL/GenBank/DDBJ whole genome shotgun (WGS) entry which is preliminary data.</text>
</comment>
<protein>
    <submittedName>
        <fullName evidence="2">Uncharacterized protein</fullName>
    </submittedName>
</protein>
<keyword evidence="3" id="KW-1185">Reference proteome</keyword>
<feature type="compositionally biased region" description="Polar residues" evidence="1">
    <location>
        <begin position="114"/>
        <end position="126"/>
    </location>
</feature>
<dbReference type="Proteomes" id="UP001305647">
    <property type="component" value="Unassembled WGS sequence"/>
</dbReference>
<feature type="region of interest" description="Disordered" evidence="1">
    <location>
        <begin position="1"/>
        <end position="42"/>
    </location>
</feature>
<evidence type="ECO:0000256" key="1">
    <source>
        <dbReference type="SAM" id="MobiDB-lite"/>
    </source>
</evidence>
<gene>
    <name evidence="2" type="ORF">N658DRAFT_453303</name>
</gene>
<organism evidence="2 3">
    <name type="scientific">Parathielavia hyrcaniae</name>
    <dbReference type="NCBI Taxonomy" id="113614"/>
    <lineage>
        <taxon>Eukaryota</taxon>
        <taxon>Fungi</taxon>
        <taxon>Dikarya</taxon>
        <taxon>Ascomycota</taxon>
        <taxon>Pezizomycotina</taxon>
        <taxon>Sordariomycetes</taxon>
        <taxon>Sordariomycetidae</taxon>
        <taxon>Sordariales</taxon>
        <taxon>Chaetomiaceae</taxon>
        <taxon>Parathielavia</taxon>
    </lineage>
</organism>
<feature type="region of interest" description="Disordered" evidence="1">
    <location>
        <begin position="114"/>
        <end position="134"/>
    </location>
</feature>
<dbReference type="AlphaFoldDB" id="A0AAN6PWU4"/>
<reference evidence="2" key="2">
    <citation type="submission" date="2023-05" db="EMBL/GenBank/DDBJ databases">
        <authorList>
            <consortium name="Lawrence Berkeley National Laboratory"/>
            <person name="Steindorff A."/>
            <person name="Hensen N."/>
            <person name="Bonometti L."/>
            <person name="Westerberg I."/>
            <person name="Brannstrom I.O."/>
            <person name="Guillou S."/>
            <person name="Cros-Aarteil S."/>
            <person name="Calhoun S."/>
            <person name="Haridas S."/>
            <person name="Kuo A."/>
            <person name="Mondo S."/>
            <person name="Pangilinan J."/>
            <person name="Riley R."/>
            <person name="Labutti K."/>
            <person name="Andreopoulos B."/>
            <person name="Lipzen A."/>
            <person name="Chen C."/>
            <person name="Yanf M."/>
            <person name="Daum C."/>
            <person name="Ng V."/>
            <person name="Clum A."/>
            <person name="Ohm R."/>
            <person name="Martin F."/>
            <person name="Silar P."/>
            <person name="Natvig D."/>
            <person name="Lalanne C."/>
            <person name="Gautier V."/>
            <person name="Ament-Velasquez S.L."/>
            <person name="Kruys A."/>
            <person name="Hutchinson M.I."/>
            <person name="Powell A.J."/>
            <person name="Barry K."/>
            <person name="Miller A.N."/>
            <person name="Grigoriev I.V."/>
            <person name="Debuchy R."/>
            <person name="Gladieux P."/>
            <person name="Thoren M.H."/>
            <person name="Johannesson H."/>
        </authorList>
    </citation>
    <scope>NUCLEOTIDE SEQUENCE</scope>
    <source>
        <strain evidence="2">CBS 757.83</strain>
    </source>
</reference>
<accession>A0AAN6PWU4</accession>
<feature type="non-terminal residue" evidence="2">
    <location>
        <position position="134"/>
    </location>
</feature>
<evidence type="ECO:0000313" key="3">
    <source>
        <dbReference type="Proteomes" id="UP001305647"/>
    </source>
</evidence>